<feature type="region of interest" description="Disordered" evidence="1">
    <location>
        <begin position="141"/>
        <end position="182"/>
    </location>
</feature>
<dbReference type="AlphaFoldDB" id="A0A562BK38"/>
<dbReference type="NCBIfam" id="NF043076">
    <property type="entry name" value="PHA_gran_PhaM"/>
    <property type="match status" value="1"/>
</dbReference>
<reference evidence="2 3" key="1">
    <citation type="submission" date="2019-07" db="EMBL/GenBank/DDBJ databases">
        <title>Genome sequencing of lignin-degrading bacterial isolates.</title>
        <authorList>
            <person name="Gladden J."/>
        </authorList>
    </citation>
    <scope>NUCLEOTIDE SEQUENCE [LARGE SCALE GENOMIC DNA]</scope>
    <source>
        <strain evidence="2 3">J11</strain>
    </source>
</reference>
<feature type="region of interest" description="Disordered" evidence="1">
    <location>
        <begin position="104"/>
        <end position="128"/>
    </location>
</feature>
<dbReference type="InterPro" id="IPR050026">
    <property type="entry name" value="PHA_gran_PhaM_N"/>
</dbReference>
<feature type="compositionally biased region" description="Polar residues" evidence="1">
    <location>
        <begin position="238"/>
        <end position="248"/>
    </location>
</feature>
<keyword evidence="3" id="KW-1185">Reference proteome</keyword>
<comment type="caution">
    <text evidence="2">The sequence shown here is derived from an EMBL/GenBank/DDBJ whole genome shotgun (WGS) entry which is preliminary data.</text>
</comment>
<feature type="compositionally biased region" description="Low complexity" evidence="1">
    <location>
        <begin position="168"/>
        <end position="182"/>
    </location>
</feature>
<evidence type="ECO:0000313" key="3">
    <source>
        <dbReference type="Proteomes" id="UP000318141"/>
    </source>
</evidence>
<feature type="compositionally biased region" description="Low complexity" evidence="1">
    <location>
        <begin position="106"/>
        <end position="118"/>
    </location>
</feature>
<feature type="compositionally biased region" description="Low complexity" evidence="1">
    <location>
        <begin position="256"/>
        <end position="279"/>
    </location>
</feature>
<dbReference type="EMBL" id="VLJN01000019">
    <property type="protein sequence ID" value="TWG85270.1"/>
    <property type="molecule type" value="Genomic_DNA"/>
</dbReference>
<name>A0A562BK38_9BURK</name>
<feature type="region of interest" description="Disordered" evidence="1">
    <location>
        <begin position="219"/>
        <end position="319"/>
    </location>
</feature>
<gene>
    <name evidence="2" type="ORF">L602_002600000330</name>
</gene>
<sequence>MFGQIPDFNDGLEFLRKMWGNAAGMPGMGAGLMPGLQAMTPPMNLEDVDKRIHDLKAVESWLQLNTNLLRTTIQGLEVQRATLVALKTFGNALSPEAMQSAMENVARAANAPTAARRPPSQPAPGAEGVDARDIADMAEMEATPDAPSDEGPAQAPGADEAPPREETGATQAGAPGGLPPQAGLWWDMVQRQFNQIASGAAAASLASLGNLGAFGAGAGAGANAAAAPTGSAGSSDAQTPGDTSSATGTGARVKSGARGAPGRATASAPARSGARAAAGRSGGNTGAADAPPRSGSPAGSSAPEAPVPRPRRTRAAPKT</sequence>
<dbReference type="Proteomes" id="UP000318141">
    <property type="component" value="Unassembled WGS sequence"/>
</dbReference>
<proteinExistence type="predicted"/>
<organism evidence="2 3">
    <name type="scientific">Cupriavidus gilardii J11</name>
    <dbReference type="NCBI Taxonomy" id="936133"/>
    <lineage>
        <taxon>Bacteria</taxon>
        <taxon>Pseudomonadati</taxon>
        <taxon>Pseudomonadota</taxon>
        <taxon>Betaproteobacteria</taxon>
        <taxon>Burkholderiales</taxon>
        <taxon>Burkholderiaceae</taxon>
        <taxon>Cupriavidus</taxon>
    </lineage>
</organism>
<protein>
    <submittedName>
        <fullName evidence="2">Uncharacterized protein</fullName>
    </submittedName>
</protein>
<feature type="compositionally biased region" description="Low complexity" evidence="1">
    <location>
        <begin position="286"/>
        <end position="304"/>
    </location>
</feature>
<feature type="compositionally biased region" description="Low complexity" evidence="1">
    <location>
        <begin position="221"/>
        <end position="237"/>
    </location>
</feature>
<accession>A0A562BK38</accession>
<evidence type="ECO:0000313" key="2">
    <source>
        <dbReference type="EMBL" id="TWG85270.1"/>
    </source>
</evidence>
<feature type="compositionally biased region" description="Basic residues" evidence="1">
    <location>
        <begin position="309"/>
        <end position="319"/>
    </location>
</feature>
<evidence type="ECO:0000256" key="1">
    <source>
        <dbReference type="SAM" id="MobiDB-lite"/>
    </source>
</evidence>